<gene>
    <name evidence="1" type="ORF">ATCC9714_21411</name>
</gene>
<accession>A0ABP1XSV7</accession>
<keyword evidence="2" id="KW-1185">Reference proteome</keyword>
<sequence>MKITIEFNSVEEYLEFKEKTAQEEQVQEQYEFIHEDSINGTQFKKDQSIKCPY</sequence>
<name>A0ABP1XSV7_PARSO</name>
<proteinExistence type="predicted"/>
<dbReference type="GeneID" id="97537976"/>
<dbReference type="EMBL" id="LN679998">
    <property type="protein sequence ID" value="CEJ74253.1"/>
    <property type="molecule type" value="Genomic_DNA"/>
</dbReference>
<organism evidence="1 2">
    <name type="scientific">Paraclostridium sordellii</name>
    <name type="common">Clostridium sordellii</name>
    <dbReference type="NCBI Taxonomy" id="1505"/>
    <lineage>
        <taxon>Bacteria</taxon>
        <taxon>Bacillati</taxon>
        <taxon>Bacillota</taxon>
        <taxon>Clostridia</taxon>
        <taxon>Peptostreptococcales</taxon>
        <taxon>Peptostreptococcaceae</taxon>
        <taxon>Paraclostridium</taxon>
    </lineage>
</organism>
<evidence type="ECO:0000313" key="1">
    <source>
        <dbReference type="EMBL" id="CEJ74253.1"/>
    </source>
</evidence>
<dbReference type="Proteomes" id="UP000032811">
    <property type="component" value="Chromosome 1"/>
</dbReference>
<evidence type="ECO:0000313" key="2">
    <source>
        <dbReference type="Proteomes" id="UP000032811"/>
    </source>
</evidence>
<dbReference type="RefSeq" id="WP_021125798.1">
    <property type="nucleotide sequence ID" value="NZ_CDNJ01000003.1"/>
</dbReference>
<protein>
    <recommendedName>
        <fullName evidence="3">Phage protein</fullName>
    </recommendedName>
</protein>
<evidence type="ECO:0008006" key="3">
    <source>
        <dbReference type="Google" id="ProtNLM"/>
    </source>
</evidence>
<reference evidence="1 2" key="1">
    <citation type="submission" date="2014-11" db="EMBL/GenBank/DDBJ databases">
        <authorList>
            <person name="Aslett M.A."/>
            <person name="De Silva N."/>
        </authorList>
    </citation>
    <scope>NUCLEOTIDE SEQUENCE [LARGE SCALE GENOMIC DNA]</scope>
    <source>
        <strain evidence="1 2">ATCC9714</strain>
    </source>
</reference>